<dbReference type="PANTHER" id="PTHR34993">
    <property type="entry name" value="TRANSMEMBRANE PROTEIN"/>
    <property type="match status" value="1"/>
</dbReference>
<evidence type="ECO:0008006" key="5">
    <source>
        <dbReference type="Google" id="ProtNLM"/>
    </source>
</evidence>
<dbReference type="RefSeq" id="XP_031027215.1">
    <property type="nucleotide sequence ID" value="XM_031166962.1"/>
</dbReference>
<gene>
    <name evidence="3" type="ORF">SmJEL517_g01034</name>
</gene>
<protein>
    <recommendedName>
        <fullName evidence="5">TRP C-terminal domain-containing protein</fullName>
    </recommendedName>
</protein>
<dbReference type="EMBL" id="QEAO01000003">
    <property type="protein sequence ID" value="TPX37145.1"/>
    <property type="molecule type" value="Genomic_DNA"/>
</dbReference>
<feature type="transmembrane region" description="Helical" evidence="2">
    <location>
        <begin position="120"/>
        <end position="144"/>
    </location>
</feature>
<evidence type="ECO:0000256" key="2">
    <source>
        <dbReference type="SAM" id="Phobius"/>
    </source>
</evidence>
<feature type="transmembrane region" description="Helical" evidence="2">
    <location>
        <begin position="711"/>
        <end position="739"/>
    </location>
</feature>
<reference evidence="3 4" key="1">
    <citation type="journal article" date="2019" name="Sci. Rep.">
        <title>Comparative genomics of chytrid fungi reveal insights into the obligate biotrophic and pathogenic lifestyle of Synchytrium endobioticum.</title>
        <authorList>
            <person name="van de Vossenberg B.T.L.H."/>
            <person name="Warris S."/>
            <person name="Nguyen H.D.T."/>
            <person name="van Gent-Pelzer M.P.E."/>
            <person name="Joly D.L."/>
            <person name="van de Geest H.C."/>
            <person name="Bonants P.J.M."/>
            <person name="Smith D.S."/>
            <person name="Levesque C.A."/>
            <person name="van der Lee T.A.J."/>
        </authorList>
    </citation>
    <scope>NUCLEOTIDE SEQUENCE [LARGE SCALE GENOMIC DNA]</scope>
    <source>
        <strain evidence="3 4">JEL517</strain>
    </source>
</reference>
<feature type="transmembrane region" description="Helical" evidence="2">
    <location>
        <begin position="485"/>
        <end position="504"/>
    </location>
</feature>
<feature type="transmembrane region" description="Helical" evidence="2">
    <location>
        <begin position="87"/>
        <end position="108"/>
    </location>
</feature>
<accession>A0A507CHI2</accession>
<feature type="transmembrane region" description="Helical" evidence="2">
    <location>
        <begin position="205"/>
        <end position="226"/>
    </location>
</feature>
<name>A0A507CHI2_9FUNG</name>
<keyword evidence="2" id="KW-1133">Transmembrane helix</keyword>
<keyword evidence="2" id="KW-0472">Membrane</keyword>
<organism evidence="3 4">
    <name type="scientific">Synchytrium microbalum</name>
    <dbReference type="NCBI Taxonomy" id="1806994"/>
    <lineage>
        <taxon>Eukaryota</taxon>
        <taxon>Fungi</taxon>
        <taxon>Fungi incertae sedis</taxon>
        <taxon>Chytridiomycota</taxon>
        <taxon>Chytridiomycota incertae sedis</taxon>
        <taxon>Chytridiomycetes</taxon>
        <taxon>Synchytriales</taxon>
        <taxon>Synchytriaceae</taxon>
        <taxon>Synchytrium</taxon>
    </lineage>
</organism>
<dbReference type="PANTHER" id="PTHR34993:SF1">
    <property type="entry name" value="TRANSMEMBRANE PROTEIN"/>
    <property type="match status" value="1"/>
</dbReference>
<feature type="region of interest" description="Disordered" evidence="1">
    <location>
        <begin position="593"/>
        <end position="692"/>
    </location>
</feature>
<feature type="transmembrane region" description="Helical" evidence="2">
    <location>
        <begin position="291"/>
        <end position="311"/>
    </location>
</feature>
<keyword evidence="4" id="KW-1185">Reference proteome</keyword>
<evidence type="ECO:0000313" key="3">
    <source>
        <dbReference type="EMBL" id="TPX37145.1"/>
    </source>
</evidence>
<dbReference type="GeneID" id="42002259"/>
<feature type="transmembrane region" description="Helical" evidence="2">
    <location>
        <begin position="461"/>
        <end position="479"/>
    </location>
</feature>
<dbReference type="OrthoDB" id="2152608at2759"/>
<sequence length="873" mass="96009">MGVVDIFQILVTFAQHLSIISSFNIPWPAQWNGFLAVKNLRLDLSVQFTTYVPAIDFRAQYIILAYFIPMFITLFMLIFFKSPQVVVWYGLLLGCFGCLAAGIALQFIPTTQYSSQQNIASILMSAGGGGAGFLLVVYLIIWAVRRHLAKRKKARIHAASSGHPNVADILNARSVSTVALSNEIKPNLKLLASGSHYKMKPWWKILRNMIVAGALLYSGLLLVGATSNPYTSDYLSQVEGQQIQPIAIALGTILLVFGTLLSYNIISGFFLAGRKMNKRMNSFFRKNMTQFALLGMVILYIPQTTAVFNVFPCTQITCSAGQQFVTNRIDLDITSISSTFLRNTTNSTACTACTFQSTCPANVAAQLCPSVSDLRLNKDPSLSCISEVYPFYLPGAVLVVISATLGFPWLIHTLVSVVSQFLKDIPPLGATTQAESWLIHGSLSQNSCKSLYFGYHYKWRYYNLNVVVQKFLVVAVFVFSVYHEIAIATVIACIHCFFFITALYSRPYVNITETVLSIACVGLNAANSVLAVLVAFQLNVPPNTIYAVATGNLAIPILCIVVGSYFEARLQKRIIESQKARIGGAPANKVQLAKDRGRRVHADPGQDEALPSFMASRKVPSKGAKGKANVSNQHHQHAAIATRGYEEQGGYDGDNLDRESEESEDEYEYEDHRQDKKTLKDKKKKKKPEMTPEEKRLVELVKRLDGQLNVFLLRVLVQFFLVMGLAVFLGLCMTGIGIIRIASDSDVVGATSYAELSNTSATNFEFAGYASWSDFTSNCCCSTTTSSYTNTSTSLYEMWKCLPNSYSGSSLFYKKRKRSDTFVGSGIVLRDYCSTTFNPAVVCGGPTLNVNGSVAVTLCSGVTLAAGQTALYW</sequence>
<evidence type="ECO:0000256" key="1">
    <source>
        <dbReference type="SAM" id="MobiDB-lite"/>
    </source>
</evidence>
<feature type="transmembrane region" description="Helical" evidence="2">
    <location>
        <begin position="246"/>
        <end position="271"/>
    </location>
</feature>
<comment type="caution">
    <text evidence="3">The sequence shown here is derived from an EMBL/GenBank/DDBJ whole genome shotgun (WGS) entry which is preliminary data.</text>
</comment>
<feature type="transmembrane region" description="Helical" evidence="2">
    <location>
        <begin position="391"/>
        <end position="411"/>
    </location>
</feature>
<feature type="transmembrane region" description="Helical" evidence="2">
    <location>
        <begin position="61"/>
        <end position="80"/>
    </location>
</feature>
<dbReference type="AlphaFoldDB" id="A0A507CHI2"/>
<keyword evidence="2" id="KW-0812">Transmembrane</keyword>
<proteinExistence type="predicted"/>
<dbReference type="Proteomes" id="UP000319731">
    <property type="component" value="Unassembled WGS sequence"/>
</dbReference>
<feature type="transmembrane region" description="Helical" evidence="2">
    <location>
        <begin position="544"/>
        <end position="566"/>
    </location>
</feature>
<feature type="compositionally biased region" description="Basic and acidic residues" evidence="1">
    <location>
        <begin position="593"/>
        <end position="604"/>
    </location>
</feature>
<evidence type="ECO:0000313" key="4">
    <source>
        <dbReference type="Proteomes" id="UP000319731"/>
    </source>
</evidence>
<feature type="compositionally biased region" description="Acidic residues" evidence="1">
    <location>
        <begin position="659"/>
        <end position="669"/>
    </location>
</feature>
<feature type="transmembrane region" description="Helical" evidence="2">
    <location>
        <begin position="516"/>
        <end position="538"/>
    </location>
</feature>